<comment type="caution">
    <text evidence="1">The sequence shown here is derived from an EMBL/GenBank/DDBJ whole genome shotgun (WGS) entry which is preliminary data.</text>
</comment>
<proteinExistence type="predicted"/>
<sequence length="293" mass="33938">MVQDLERRKIRKRAIQKLHLSISVTYRESRDCGVRSYFVQVVGGRVTSDMRHGSLITLSPSIEVEHLPHWESDLPPLIVRKLINVMRSSKQREATKRWLAGPGVLDIQREKARIRAQKKKAEDVVRTSALPSSSANQFSANEIPESLFSTRSRSRSPRLSLPAHTVHNASLESIRQATDAWKVDWECEFTWSKEFDNALQRSREKGLDGVNRFFSECEKHTREGRQILRDIKKVSQGSWKGGETSIREQVICLHDLVLEVAREVKFFELKYNDYNPVVPIWKVSELRYHDGFE</sequence>
<gene>
    <name evidence="1" type="ORF">BJ138DRAFT_1103478</name>
</gene>
<dbReference type="Proteomes" id="UP000790377">
    <property type="component" value="Unassembled WGS sequence"/>
</dbReference>
<name>A0ACB8A5W6_9AGAM</name>
<reference evidence="1" key="1">
    <citation type="journal article" date="2021" name="New Phytol.">
        <title>Evolutionary innovations through gain and loss of genes in the ectomycorrhizal Boletales.</title>
        <authorList>
            <person name="Wu G."/>
            <person name="Miyauchi S."/>
            <person name="Morin E."/>
            <person name="Kuo A."/>
            <person name="Drula E."/>
            <person name="Varga T."/>
            <person name="Kohler A."/>
            <person name="Feng B."/>
            <person name="Cao Y."/>
            <person name="Lipzen A."/>
            <person name="Daum C."/>
            <person name="Hundley H."/>
            <person name="Pangilinan J."/>
            <person name="Johnson J."/>
            <person name="Barry K."/>
            <person name="LaButti K."/>
            <person name="Ng V."/>
            <person name="Ahrendt S."/>
            <person name="Min B."/>
            <person name="Choi I.G."/>
            <person name="Park H."/>
            <person name="Plett J.M."/>
            <person name="Magnuson J."/>
            <person name="Spatafora J.W."/>
            <person name="Nagy L.G."/>
            <person name="Henrissat B."/>
            <person name="Grigoriev I.V."/>
            <person name="Yang Z.L."/>
            <person name="Xu J."/>
            <person name="Martin F.M."/>
        </authorList>
    </citation>
    <scope>NUCLEOTIDE SEQUENCE</scope>
    <source>
        <strain evidence="1">ATCC 28755</strain>
    </source>
</reference>
<dbReference type="EMBL" id="MU267820">
    <property type="protein sequence ID" value="KAH7908463.1"/>
    <property type="molecule type" value="Genomic_DNA"/>
</dbReference>
<evidence type="ECO:0000313" key="1">
    <source>
        <dbReference type="EMBL" id="KAH7908463.1"/>
    </source>
</evidence>
<accession>A0ACB8A5W6</accession>
<organism evidence="1 2">
    <name type="scientific">Hygrophoropsis aurantiaca</name>
    <dbReference type="NCBI Taxonomy" id="72124"/>
    <lineage>
        <taxon>Eukaryota</taxon>
        <taxon>Fungi</taxon>
        <taxon>Dikarya</taxon>
        <taxon>Basidiomycota</taxon>
        <taxon>Agaricomycotina</taxon>
        <taxon>Agaricomycetes</taxon>
        <taxon>Agaricomycetidae</taxon>
        <taxon>Boletales</taxon>
        <taxon>Coniophorineae</taxon>
        <taxon>Hygrophoropsidaceae</taxon>
        <taxon>Hygrophoropsis</taxon>
    </lineage>
</organism>
<keyword evidence="2" id="KW-1185">Reference proteome</keyword>
<evidence type="ECO:0000313" key="2">
    <source>
        <dbReference type="Proteomes" id="UP000790377"/>
    </source>
</evidence>
<protein>
    <submittedName>
        <fullName evidence="1">Uncharacterized protein</fullName>
    </submittedName>
</protein>